<keyword evidence="3" id="KW-1185">Reference proteome</keyword>
<protein>
    <submittedName>
        <fullName evidence="2">Uncharacterized protein</fullName>
    </submittedName>
</protein>
<evidence type="ECO:0000313" key="2">
    <source>
        <dbReference type="EnsemblMetazoa" id="SMAR014828-PA"/>
    </source>
</evidence>
<keyword evidence="1" id="KW-0472">Membrane</keyword>
<evidence type="ECO:0000313" key="3">
    <source>
        <dbReference type="Proteomes" id="UP000014500"/>
    </source>
</evidence>
<organism evidence="2 3">
    <name type="scientific">Strigamia maritima</name>
    <name type="common">European centipede</name>
    <name type="synonym">Geophilus maritimus</name>
    <dbReference type="NCBI Taxonomy" id="126957"/>
    <lineage>
        <taxon>Eukaryota</taxon>
        <taxon>Metazoa</taxon>
        <taxon>Ecdysozoa</taxon>
        <taxon>Arthropoda</taxon>
        <taxon>Myriapoda</taxon>
        <taxon>Chilopoda</taxon>
        <taxon>Pleurostigmophora</taxon>
        <taxon>Geophilomorpha</taxon>
        <taxon>Linotaeniidae</taxon>
        <taxon>Strigamia</taxon>
    </lineage>
</organism>
<dbReference type="EMBL" id="JH430236">
    <property type="status" value="NOT_ANNOTATED_CDS"/>
    <property type="molecule type" value="Genomic_DNA"/>
</dbReference>
<proteinExistence type="predicted"/>
<accession>T1JLU8</accession>
<dbReference type="Proteomes" id="UP000014500">
    <property type="component" value="Unassembled WGS sequence"/>
</dbReference>
<dbReference type="AlphaFoldDB" id="T1JLU8"/>
<evidence type="ECO:0000256" key="1">
    <source>
        <dbReference type="SAM" id="Phobius"/>
    </source>
</evidence>
<sequence>MQHLVALIILTRLTLLIFSFLVFLDGKPESPLTSINLILSLSRLERCTIKRIQARLSQC</sequence>
<name>T1JLU8_STRMM</name>
<reference evidence="2" key="2">
    <citation type="submission" date="2015-02" db="UniProtKB">
        <authorList>
            <consortium name="EnsemblMetazoa"/>
        </authorList>
    </citation>
    <scope>IDENTIFICATION</scope>
</reference>
<reference evidence="3" key="1">
    <citation type="submission" date="2011-05" db="EMBL/GenBank/DDBJ databases">
        <authorList>
            <person name="Richards S.R."/>
            <person name="Qu J."/>
            <person name="Jiang H."/>
            <person name="Jhangiani S.N."/>
            <person name="Agravi P."/>
            <person name="Goodspeed R."/>
            <person name="Gross S."/>
            <person name="Mandapat C."/>
            <person name="Jackson L."/>
            <person name="Mathew T."/>
            <person name="Pu L."/>
            <person name="Thornton R."/>
            <person name="Saada N."/>
            <person name="Wilczek-Boney K.B."/>
            <person name="Lee S."/>
            <person name="Kovar C."/>
            <person name="Wu Y."/>
            <person name="Scherer S.E."/>
            <person name="Worley K.C."/>
            <person name="Muzny D.M."/>
            <person name="Gibbs R."/>
        </authorList>
    </citation>
    <scope>NUCLEOTIDE SEQUENCE</scope>
    <source>
        <strain evidence="3">Brora</strain>
    </source>
</reference>
<dbReference type="EnsemblMetazoa" id="SMAR014828-RA">
    <property type="protein sequence ID" value="SMAR014828-PA"/>
    <property type="gene ID" value="SMAR014828"/>
</dbReference>
<keyword evidence="1" id="KW-1133">Transmembrane helix</keyword>
<dbReference type="HOGENOM" id="CLU_2963738_0_0_1"/>
<feature type="transmembrane region" description="Helical" evidence="1">
    <location>
        <begin position="6"/>
        <end position="24"/>
    </location>
</feature>
<keyword evidence="1" id="KW-0812">Transmembrane</keyword>